<keyword evidence="2" id="KW-1185">Reference proteome</keyword>
<gene>
    <name evidence="1" type="primary">7</name>
    <name evidence="1" type="ORF">SEA_CHELMS_7</name>
</gene>
<sequence>MASNEDRDPAVIMMYANPDLEKVTEVAARLNAFAQSLSLDGYSAIVMYPDNNPIPCRKCGHVEP</sequence>
<name>A0A4Y6EIC1_9CAUD</name>
<evidence type="ECO:0000313" key="2">
    <source>
        <dbReference type="Proteomes" id="UP000315166"/>
    </source>
</evidence>
<dbReference type="GeneID" id="55616388"/>
<dbReference type="KEGG" id="vg:55616388"/>
<dbReference type="Proteomes" id="UP000315166">
    <property type="component" value="Segment"/>
</dbReference>
<dbReference type="EMBL" id="MK801733">
    <property type="protein sequence ID" value="QDF18222.1"/>
    <property type="molecule type" value="Genomic_DNA"/>
</dbReference>
<reference evidence="1 2" key="1">
    <citation type="submission" date="2019-04" db="EMBL/GenBank/DDBJ databases">
        <authorList>
            <person name="Ahlbrecht B.C."/>
            <person name="Almail A."/>
            <person name="Blakestad S.M."/>
            <person name="Calhoun C.D."/>
            <person name="Chesley E."/>
            <person name="Craven C.R."/>
            <person name="Hoagland S.Z."/>
            <person name="Jost S.L."/>
            <person name="Manz Z.R."/>
            <person name="Pena P.B."/>
            <person name="Pfenning K.J."/>
            <person name="Postl L.C."/>
            <person name="Ramsey E.P."/>
            <person name="Roberts C.A."/>
            <person name="Sevcik K.M."/>
            <person name="Whitman F.C."/>
            <person name="Chia C.P."/>
            <person name="McKinney A.L."/>
            <person name="Tolsma S."/>
            <person name="Ward R.E."/>
            <person name="Garlena R.A."/>
            <person name="Russell D.A."/>
            <person name="Pope W.H."/>
            <person name="Jacobs-Sera D."/>
            <person name="Hatfull G.F."/>
        </authorList>
    </citation>
    <scope>NUCLEOTIDE SEQUENCE [LARGE SCALE GENOMIC DNA]</scope>
</reference>
<accession>A0A4Y6EIC1</accession>
<dbReference type="RefSeq" id="YP_009846023.1">
    <property type="nucleotide sequence ID" value="NC_048768.1"/>
</dbReference>
<protein>
    <submittedName>
        <fullName evidence="1">Uncharacterized protein</fullName>
    </submittedName>
</protein>
<proteinExistence type="predicted"/>
<organism evidence="1 2">
    <name type="scientific">Gordonia phage Chelms</name>
    <dbReference type="NCBI Taxonomy" id="2588132"/>
    <lineage>
        <taxon>Viruses</taxon>
        <taxon>Duplodnaviria</taxon>
        <taxon>Heunggongvirae</taxon>
        <taxon>Uroviricota</taxon>
        <taxon>Caudoviricetes</taxon>
        <taxon>Montyvirus</taxon>
        <taxon>Montyvirus chelms</taxon>
    </lineage>
</organism>
<evidence type="ECO:0000313" key="1">
    <source>
        <dbReference type="EMBL" id="QDF18222.1"/>
    </source>
</evidence>